<reference evidence="1 2" key="1">
    <citation type="submission" date="2014-03" db="EMBL/GenBank/DDBJ databases">
        <title>The genome of Kluyveromyces dobzhanskii.</title>
        <authorList>
            <person name="Nystedt B."/>
            <person name="Astrom S."/>
        </authorList>
    </citation>
    <scope>NUCLEOTIDE SEQUENCE [LARGE SCALE GENOMIC DNA]</scope>
    <source>
        <strain evidence="1 2">CBS 2104</strain>
    </source>
</reference>
<evidence type="ECO:0000313" key="2">
    <source>
        <dbReference type="Proteomes" id="UP000031516"/>
    </source>
</evidence>
<proteinExistence type="predicted"/>
<name>A0A0A8L1L4_9SACH</name>
<keyword evidence="2" id="KW-1185">Reference proteome</keyword>
<protein>
    <submittedName>
        <fullName evidence="1">WGS project CCBQ000000000 data, contig 00099</fullName>
    </submittedName>
</protein>
<accession>A0A0A8L1L4</accession>
<sequence>MSVFDPSTKTRIRQATWQHAGLQRGFDVWWASFGSVPMFTQFSASESNAEGELECGLTSRPNLVLARVVYVNKANRIGRKSYCSRSAVGHGPWAMGRKAFARPLPRKIKRNARNPKSKKFVSRQSVRPNKLSYLK</sequence>
<dbReference type="Proteomes" id="UP000031516">
    <property type="component" value="Unassembled WGS sequence"/>
</dbReference>
<dbReference type="AlphaFoldDB" id="A0A0A8L1L4"/>
<evidence type="ECO:0000313" key="1">
    <source>
        <dbReference type="EMBL" id="CDO92942.1"/>
    </source>
</evidence>
<dbReference type="EMBL" id="CCBQ010000019">
    <property type="protein sequence ID" value="CDO92942.1"/>
    <property type="molecule type" value="Genomic_DNA"/>
</dbReference>
<comment type="caution">
    <text evidence="1">The sequence shown here is derived from an EMBL/GenBank/DDBJ whole genome shotgun (WGS) entry which is preliminary data.</text>
</comment>
<gene>
    <name evidence="1" type="ORF">KLDO_g1250</name>
</gene>
<organism evidence="1 2">
    <name type="scientific">Kluyveromyces dobzhanskii CBS 2104</name>
    <dbReference type="NCBI Taxonomy" id="1427455"/>
    <lineage>
        <taxon>Eukaryota</taxon>
        <taxon>Fungi</taxon>
        <taxon>Dikarya</taxon>
        <taxon>Ascomycota</taxon>
        <taxon>Saccharomycotina</taxon>
        <taxon>Saccharomycetes</taxon>
        <taxon>Saccharomycetales</taxon>
        <taxon>Saccharomycetaceae</taxon>
        <taxon>Kluyveromyces</taxon>
    </lineage>
</organism>